<dbReference type="Proteomes" id="UP000037982">
    <property type="component" value="Unassembled WGS sequence"/>
</dbReference>
<dbReference type="AlphaFoldDB" id="A0A0N1JXQ0"/>
<protein>
    <recommendedName>
        <fullName evidence="2">Deoxyribonuclease NucA/NucB domain-containing protein</fullName>
    </recommendedName>
</protein>
<feature type="region of interest" description="Disordered" evidence="1">
    <location>
        <begin position="99"/>
        <end position="127"/>
    </location>
</feature>
<organism evidence="3 4">
    <name type="scientific">Streptomyces chattanoogensis</name>
    <dbReference type="NCBI Taxonomy" id="66876"/>
    <lineage>
        <taxon>Bacteria</taxon>
        <taxon>Bacillati</taxon>
        <taxon>Actinomycetota</taxon>
        <taxon>Actinomycetes</taxon>
        <taxon>Kitasatosporales</taxon>
        <taxon>Streptomycetaceae</taxon>
        <taxon>Streptomyces</taxon>
    </lineage>
</organism>
<keyword evidence="4" id="KW-1185">Reference proteome</keyword>
<reference evidence="4" key="1">
    <citation type="submission" date="2015-07" db="EMBL/GenBank/DDBJ databases">
        <authorList>
            <person name="Ju K.-S."/>
            <person name="Doroghazi J.R."/>
            <person name="Metcalf W.W."/>
        </authorList>
    </citation>
    <scope>NUCLEOTIDE SEQUENCE [LARGE SCALE GENOMIC DNA]</scope>
    <source>
        <strain evidence="4">NRRL ISP-5002</strain>
    </source>
</reference>
<evidence type="ECO:0000313" key="4">
    <source>
        <dbReference type="Proteomes" id="UP000037982"/>
    </source>
</evidence>
<evidence type="ECO:0000313" key="3">
    <source>
        <dbReference type="EMBL" id="KPC62506.1"/>
    </source>
</evidence>
<dbReference type="EMBL" id="LGKG01000138">
    <property type="protein sequence ID" value="KPC62506.1"/>
    <property type="molecule type" value="Genomic_DNA"/>
</dbReference>
<feature type="domain" description="Deoxyribonuclease NucA/NucB" evidence="2">
    <location>
        <begin position="140"/>
        <end position="214"/>
    </location>
</feature>
<gene>
    <name evidence="3" type="ORF">ADL29_18415</name>
</gene>
<sequence>MHWDIANFEGSGLGRDKLSYNQWHVEASTDEPGGRKTLDPADTPSRVQRCDSADYMKHGRNLYPKACVFSEVTPFLTYTLGSDHDGVARHLRDAYKSPNNTYPLPVGTHTKKFPGQYKPSDPNAPGLHRITEEMHRSIYRDNRRHKDGACYHRGRYKKLYEKTGLPNPPAAGEDCDEYPFAATLEGAASKKWDFSVRPVDSTENQKAGAKLRAYTTDDRILAWDKSLSESENDRYYVRIK</sequence>
<dbReference type="Pfam" id="PF14040">
    <property type="entry name" value="DNase_NucA_NucB"/>
    <property type="match status" value="1"/>
</dbReference>
<name>A0A0N1JXQ0_9ACTN</name>
<feature type="region of interest" description="Disordered" evidence="1">
    <location>
        <begin position="26"/>
        <end position="46"/>
    </location>
</feature>
<dbReference type="PATRIC" id="fig|66876.3.peg.4026"/>
<accession>A0A0N1JXQ0</accession>
<dbReference type="InterPro" id="IPR029476">
    <property type="entry name" value="DNase_NucA_NucB"/>
</dbReference>
<proteinExistence type="predicted"/>
<evidence type="ECO:0000259" key="2">
    <source>
        <dbReference type="Pfam" id="PF14040"/>
    </source>
</evidence>
<comment type="caution">
    <text evidence="3">The sequence shown here is derived from an EMBL/GenBank/DDBJ whole genome shotgun (WGS) entry which is preliminary data.</text>
</comment>
<evidence type="ECO:0000256" key="1">
    <source>
        <dbReference type="SAM" id="MobiDB-lite"/>
    </source>
</evidence>
<dbReference type="RefSeq" id="WP_053924745.1">
    <property type="nucleotide sequence ID" value="NZ_LGKG01000138.1"/>
</dbReference>